<evidence type="ECO:0000313" key="3">
    <source>
        <dbReference type="Proteomes" id="UP000326759"/>
    </source>
</evidence>
<comment type="caution">
    <text evidence="2">The sequence shown here is derived from an EMBL/GenBank/DDBJ whole genome shotgun (WGS) entry which is preliminary data.</text>
</comment>
<reference evidence="2 3" key="1">
    <citation type="journal article" date="2019" name="PLoS Biol.">
        <title>Sex chromosomes control vertical transmission of feminizing Wolbachia symbionts in an isopod.</title>
        <authorList>
            <person name="Becking T."/>
            <person name="Chebbi M.A."/>
            <person name="Giraud I."/>
            <person name="Moumen B."/>
            <person name="Laverre T."/>
            <person name="Caubet Y."/>
            <person name="Peccoud J."/>
            <person name="Gilbert C."/>
            <person name="Cordaux R."/>
        </authorList>
    </citation>
    <scope>NUCLEOTIDE SEQUENCE [LARGE SCALE GENOMIC DNA]</scope>
    <source>
        <strain evidence="2">ANa2</strain>
        <tissue evidence="2">Whole body excluding digestive tract and cuticle</tissue>
    </source>
</reference>
<name>A0A5N5TMP1_9CRUS</name>
<sequence>MYLWQIYTYTIKRTSKGFYSPGARNPWLGSDQPCSFCFVLVFFHIIIRIGHFLIIGMMNFTSSFIISFTLPLPNLYQQWRFYTCLNGIA</sequence>
<feature type="transmembrane region" description="Helical" evidence="1">
    <location>
        <begin position="52"/>
        <end position="72"/>
    </location>
</feature>
<keyword evidence="1" id="KW-0472">Membrane</keyword>
<evidence type="ECO:0000256" key="1">
    <source>
        <dbReference type="SAM" id="Phobius"/>
    </source>
</evidence>
<dbReference type="AlphaFoldDB" id="A0A5N5TMP1"/>
<keyword evidence="1" id="KW-1133">Transmembrane helix</keyword>
<proteinExistence type="predicted"/>
<keyword evidence="1" id="KW-0812">Transmembrane</keyword>
<protein>
    <submittedName>
        <fullName evidence="2">Uncharacterized protein</fullName>
    </submittedName>
</protein>
<evidence type="ECO:0000313" key="2">
    <source>
        <dbReference type="EMBL" id="KAB7507454.1"/>
    </source>
</evidence>
<dbReference type="EMBL" id="SEYY01000336">
    <property type="protein sequence ID" value="KAB7507454.1"/>
    <property type="molecule type" value="Genomic_DNA"/>
</dbReference>
<gene>
    <name evidence="2" type="ORF">Anas_06794</name>
</gene>
<dbReference type="Proteomes" id="UP000326759">
    <property type="component" value="Unassembled WGS sequence"/>
</dbReference>
<keyword evidence="3" id="KW-1185">Reference proteome</keyword>
<accession>A0A5N5TMP1</accession>
<organism evidence="2 3">
    <name type="scientific">Armadillidium nasatum</name>
    <dbReference type="NCBI Taxonomy" id="96803"/>
    <lineage>
        <taxon>Eukaryota</taxon>
        <taxon>Metazoa</taxon>
        <taxon>Ecdysozoa</taxon>
        <taxon>Arthropoda</taxon>
        <taxon>Crustacea</taxon>
        <taxon>Multicrustacea</taxon>
        <taxon>Malacostraca</taxon>
        <taxon>Eumalacostraca</taxon>
        <taxon>Peracarida</taxon>
        <taxon>Isopoda</taxon>
        <taxon>Oniscidea</taxon>
        <taxon>Crinocheta</taxon>
        <taxon>Armadillidiidae</taxon>
        <taxon>Armadillidium</taxon>
    </lineage>
</organism>